<keyword evidence="2" id="KW-0560">Oxidoreductase</keyword>
<dbReference type="PANTHER" id="PTHR43422:SF3">
    <property type="entry name" value="THIAMINE THIAZOLE SYNTHASE"/>
    <property type="match status" value="1"/>
</dbReference>
<dbReference type="PANTHER" id="PTHR43422">
    <property type="entry name" value="THIAMINE THIAZOLE SYNTHASE"/>
    <property type="match status" value="1"/>
</dbReference>
<accession>A0A1W2LL18</accession>
<organism evidence="2 3">
    <name type="scientific">Amycolatopsis keratiniphila subsp. keratiniphila</name>
    <dbReference type="NCBI Taxonomy" id="227715"/>
    <lineage>
        <taxon>Bacteria</taxon>
        <taxon>Bacillati</taxon>
        <taxon>Actinomycetota</taxon>
        <taxon>Actinomycetes</taxon>
        <taxon>Pseudonocardiales</taxon>
        <taxon>Pseudonocardiaceae</taxon>
        <taxon>Amycolatopsis</taxon>
        <taxon>Amycolatopsis japonica group</taxon>
    </lineage>
</organism>
<dbReference type="GO" id="GO:0071949">
    <property type="term" value="F:FAD binding"/>
    <property type="evidence" value="ECO:0007669"/>
    <property type="project" value="InterPro"/>
</dbReference>
<dbReference type="Pfam" id="PF01494">
    <property type="entry name" value="FAD_binding_3"/>
    <property type="match status" value="1"/>
</dbReference>
<reference evidence="2 3" key="1">
    <citation type="submission" date="2016-12" db="EMBL/GenBank/DDBJ databases">
        <title>Amycolatopsis keratiniphila subsp. keratiniphila genome sequencing and assembly.</title>
        <authorList>
            <person name="Mayilraj S."/>
            <person name="Kaur N."/>
        </authorList>
    </citation>
    <scope>NUCLEOTIDE SEQUENCE [LARGE SCALE GENOMIC DNA]</scope>
    <source>
        <strain evidence="2 3">DSM 44409</strain>
    </source>
</reference>
<dbReference type="Gene3D" id="3.50.50.60">
    <property type="entry name" value="FAD/NAD(P)-binding domain"/>
    <property type="match status" value="1"/>
</dbReference>
<protein>
    <submittedName>
        <fullName evidence="2">FAD-binding monooxygenase</fullName>
    </submittedName>
</protein>
<comment type="caution">
    <text evidence="2">The sequence shown here is derived from an EMBL/GenBank/DDBJ whole genome shotgun (WGS) entry which is preliminary data.</text>
</comment>
<dbReference type="AlphaFoldDB" id="A0A1W2LL18"/>
<feature type="domain" description="FAD-binding" evidence="1">
    <location>
        <begin position="10"/>
        <end position="344"/>
    </location>
</feature>
<dbReference type="InterPro" id="IPR002938">
    <property type="entry name" value="FAD-bd"/>
</dbReference>
<sequence>MGEYLGERAVVLGGGMAGLLTARVLSERYRSVVIVERDTIVGVTGTRRGVPQAHHAHALLARGQQILEDLFPGLQAELTADGIPSGDLSGSLRWYFNGKRLQQKESGLLSVSATRPELEEHVRGRVVALPNVEVRERTVIQSLVATGDHARVTGVRVTGEDAEPETLLADLIVDATGRGSRSSVWLEELGYERPAEEKIKIDLAYTSRLFELDTDPFGDDLAINPVASPANPRGAFFVNLPGNVALLSQTGLLGDHPPRDAKGFLEFAKTLDAPEIHRAVRNAKPISEIASFRVPASVRRRFDKLRRFPEGLLVIGDGVCAFNPVYGQGMTVAAMEAAQLATHLDAGGVRPLRFFKEISPIIDVPWDISAGGDLAFPGVEGPRPLKVKMGNAYMAKLHSAATVDGRFTEAFFRAAGLVDPPTALMRPSLVVGVLRTARRVKAAAPLTPTATIGQAPPASDDLAA</sequence>
<dbReference type="SUPFAM" id="SSF51905">
    <property type="entry name" value="FAD/NAD(P)-binding domain"/>
    <property type="match status" value="1"/>
</dbReference>
<keyword evidence="2" id="KW-0503">Monooxygenase</keyword>
<dbReference type="GO" id="GO:0004497">
    <property type="term" value="F:monooxygenase activity"/>
    <property type="evidence" value="ECO:0007669"/>
    <property type="project" value="UniProtKB-KW"/>
</dbReference>
<evidence type="ECO:0000313" key="2">
    <source>
        <dbReference type="EMBL" id="ONF63314.1"/>
    </source>
</evidence>
<evidence type="ECO:0000259" key="1">
    <source>
        <dbReference type="Pfam" id="PF01494"/>
    </source>
</evidence>
<name>A0A1W2LL18_9PSEU</name>
<evidence type="ECO:0000313" key="3">
    <source>
        <dbReference type="Proteomes" id="UP000076660"/>
    </source>
</evidence>
<dbReference type="RefSeq" id="WP_063272312.1">
    <property type="nucleotide sequence ID" value="NZ_LQMT02000037.1"/>
</dbReference>
<dbReference type="InterPro" id="IPR036188">
    <property type="entry name" value="FAD/NAD-bd_sf"/>
</dbReference>
<dbReference type="Proteomes" id="UP000076660">
    <property type="component" value="Unassembled WGS sequence"/>
</dbReference>
<dbReference type="OrthoDB" id="9790035at2"/>
<dbReference type="EMBL" id="LQMT02000037">
    <property type="protein sequence ID" value="ONF63314.1"/>
    <property type="molecule type" value="Genomic_DNA"/>
</dbReference>
<proteinExistence type="predicted"/>
<gene>
    <name evidence="2" type="ORF">AVR91_0234770</name>
</gene>